<sequence length="263" mass="28395">MRRASAHTLSRTPNGRTETTATVPGARVLFGADPADVARAAANLPPTTPLTPHAVRTELATETGPTGAIELHIDRIYYTHPAPNPAGPNHPTMALSRALRLPTTPTPAELLPPEPERGRPSLRRLGAYGIVTDPAGRLLLTRIAEGFPGAGCWHLPGGGVDHGEEIHAALRRELHEETCQHGHPGEIITITHHHRSGQPGPDSDDTDIYAIWVFFHVHVTNPHTPRVRELAGSTDDCAWFTPEDLPHIRLSSTARRGLTALTP</sequence>
<dbReference type="CDD" id="cd02883">
    <property type="entry name" value="NUDIX_Hydrolase"/>
    <property type="match status" value="1"/>
</dbReference>
<proteinExistence type="predicted"/>
<gene>
    <name evidence="5" type="ORF">EFW17_21190</name>
</gene>
<dbReference type="Gene3D" id="3.90.79.10">
    <property type="entry name" value="Nucleoside Triphosphate Pyrophosphohydrolase"/>
    <property type="match status" value="1"/>
</dbReference>
<protein>
    <submittedName>
        <fullName evidence="5">NUDIX domain-containing protein</fullName>
    </submittedName>
</protein>
<comment type="cofactor">
    <cofactor evidence="1">
        <name>Mg(2+)</name>
        <dbReference type="ChEBI" id="CHEBI:18420"/>
    </cofactor>
</comment>
<feature type="domain" description="Nudix hydrolase" evidence="4">
    <location>
        <begin position="122"/>
        <end position="263"/>
    </location>
</feature>
<evidence type="ECO:0000259" key="4">
    <source>
        <dbReference type="PROSITE" id="PS51462"/>
    </source>
</evidence>
<accession>A0A3N0E209</accession>
<keyword evidence="2" id="KW-0378">Hydrolase</keyword>
<evidence type="ECO:0000313" key="6">
    <source>
        <dbReference type="Proteomes" id="UP000269198"/>
    </source>
</evidence>
<dbReference type="Pfam" id="PF00293">
    <property type="entry name" value="NUDIX"/>
    <property type="match status" value="1"/>
</dbReference>
<dbReference type="OrthoDB" id="9804442at2"/>
<feature type="compositionally biased region" description="Polar residues" evidence="3">
    <location>
        <begin position="7"/>
        <end position="22"/>
    </location>
</feature>
<dbReference type="InterPro" id="IPR000086">
    <property type="entry name" value="NUDIX_hydrolase_dom"/>
</dbReference>
<organism evidence="5 6">
    <name type="scientific">Halostreptopolyspora alba</name>
    <dbReference type="NCBI Taxonomy" id="2487137"/>
    <lineage>
        <taxon>Bacteria</taxon>
        <taxon>Bacillati</taxon>
        <taxon>Actinomycetota</taxon>
        <taxon>Actinomycetes</taxon>
        <taxon>Streptosporangiales</taxon>
        <taxon>Nocardiopsidaceae</taxon>
        <taxon>Halostreptopolyspora</taxon>
    </lineage>
</organism>
<dbReference type="Proteomes" id="UP000269198">
    <property type="component" value="Unassembled WGS sequence"/>
</dbReference>
<dbReference type="SUPFAM" id="SSF55811">
    <property type="entry name" value="Nudix"/>
    <property type="match status" value="1"/>
</dbReference>
<dbReference type="PANTHER" id="PTHR43046:SF14">
    <property type="entry name" value="MUTT_NUDIX FAMILY PROTEIN"/>
    <property type="match status" value="1"/>
</dbReference>
<dbReference type="AlphaFoldDB" id="A0A3N0E209"/>
<keyword evidence="6" id="KW-1185">Reference proteome</keyword>
<reference evidence="5 6" key="1">
    <citation type="submission" date="2018-11" db="EMBL/GenBank/DDBJ databases">
        <title>The genome draft of YIM 96095.</title>
        <authorList>
            <person name="Tang S.-K."/>
            <person name="Chunyu W.-X."/>
            <person name="Feng Y.-Z."/>
        </authorList>
    </citation>
    <scope>NUCLEOTIDE SEQUENCE [LARGE SCALE GENOMIC DNA]</scope>
    <source>
        <strain evidence="5 6">YIM 96095</strain>
    </source>
</reference>
<dbReference type="GO" id="GO:0016787">
    <property type="term" value="F:hydrolase activity"/>
    <property type="evidence" value="ECO:0007669"/>
    <property type="project" value="UniProtKB-KW"/>
</dbReference>
<dbReference type="EMBL" id="RJMB01000029">
    <property type="protein sequence ID" value="RNL81846.1"/>
    <property type="molecule type" value="Genomic_DNA"/>
</dbReference>
<dbReference type="InterPro" id="IPR015797">
    <property type="entry name" value="NUDIX_hydrolase-like_dom_sf"/>
</dbReference>
<evidence type="ECO:0000313" key="5">
    <source>
        <dbReference type="EMBL" id="RNL81846.1"/>
    </source>
</evidence>
<dbReference type="PANTHER" id="PTHR43046">
    <property type="entry name" value="GDP-MANNOSE MANNOSYL HYDROLASE"/>
    <property type="match status" value="1"/>
</dbReference>
<dbReference type="PROSITE" id="PS51462">
    <property type="entry name" value="NUDIX"/>
    <property type="match status" value="1"/>
</dbReference>
<comment type="caution">
    <text evidence="5">The sequence shown here is derived from an EMBL/GenBank/DDBJ whole genome shotgun (WGS) entry which is preliminary data.</text>
</comment>
<evidence type="ECO:0000256" key="3">
    <source>
        <dbReference type="SAM" id="MobiDB-lite"/>
    </source>
</evidence>
<feature type="region of interest" description="Disordered" evidence="3">
    <location>
        <begin position="1"/>
        <end position="22"/>
    </location>
</feature>
<name>A0A3N0E209_9ACTN</name>
<evidence type="ECO:0000256" key="1">
    <source>
        <dbReference type="ARBA" id="ARBA00001946"/>
    </source>
</evidence>
<evidence type="ECO:0000256" key="2">
    <source>
        <dbReference type="ARBA" id="ARBA00022801"/>
    </source>
</evidence>